<dbReference type="GO" id="GO:0005737">
    <property type="term" value="C:cytoplasm"/>
    <property type="evidence" value="ECO:0007669"/>
    <property type="project" value="UniProtKB-SubCell"/>
</dbReference>
<keyword evidence="6 14" id="KW-0677">Repeat</keyword>
<comment type="subunit">
    <text evidence="2 14">Homodimer.</text>
</comment>
<dbReference type="SMART" id="SM00271">
    <property type="entry name" value="DnaJ"/>
    <property type="match status" value="1"/>
</dbReference>
<organism evidence="18 19">
    <name type="scientific">bacterium (Candidatus Ratteibacteria) CG01_land_8_20_14_3_00_40_19</name>
    <dbReference type="NCBI Taxonomy" id="2014290"/>
    <lineage>
        <taxon>Bacteria</taxon>
        <taxon>Candidatus Ratteibacteria</taxon>
    </lineage>
</organism>
<dbReference type="GO" id="GO:0009408">
    <property type="term" value="P:response to heat"/>
    <property type="evidence" value="ECO:0007669"/>
    <property type="project" value="InterPro"/>
</dbReference>
<keyword evidence="8 14" id="KW-0862">Zinc</keyword>
<proteinExistence type="inferred from homology"/>
<comment type="function">
    <text evidence="11 14">Participates actively in the response to hyperosmotic and heat shock by preventing the aggregation of stress-denatured proteins and by disaggregating proteins, also in an autonomous, DnaK-independent fashion. Unfolded proteins bind initially to DnaJ; upon interaction with the DnaJ-bound protein, DnaK hydrolyzes its bound ATP, resulting in the formation of a stable complex. GrpE releases ADP from DnaK; ATP binding to DnaK triggers the release of the substrate protein, thus completing the reaction cycle. Several rounds of ATP-dependent interactions between DnaJ, DnaK and GrpE are required for fully efficient folding. Also involved, together with DnaK and GrpE, in the DNA replication of plasmids through activation of initiation proteins.</text>
</comment>
<dbReference type="InterPro" id="IPR012724">
    <property type="entry name" value="DnaJ"/>
</dbReference>
<feature type="domain" description="J" evidence="16">
    <location>
        <begin position="5"/>
        <end position="70"/>
    </location>
</feature>
<feature type="binding site" evidence="14">
    <location>
        <position position="155"/>
    </location>
    <ligand>
        <name>Zn(2+)</name>
        <dbReference type="ChEBI" id="CHEBI:29105"/>
        <label>1</label>
    </ligand>
</feature>
<dbReference type="FunFam" id="1.10.287.110:FF:000034">
    <property type="entry name" value="Chaperone protein DnaJ"/>
    <property type="match status" value="1"/>
</dbReference>
<dbReference type="InterPro" id="IPR036410">
    <property type="entry name" value="HSP_DnaJ_Cys-rich_dom_sf"/>
</dbReference>
<evidence type="ECO:0000256" key="14">
    <source>
        <dbReference type="HAMAP-Rule" id="MF_01152"/>
    </source>
</evidence>
<evidence type="ECO:0000256" key="11">
    <source>
        <dbReference type="ARBA" id="ARBA00053423"/>
    </source>
</evidence>
<dbReference type="Gene3D" id="1.10.287.110">
    <property type="entry name" value="DnaJ domain"/>
    <property type="match status" value="1"/>
</dbReference>
<feature type="domain" description="CR-type" evidence="17">
    <location>
        <begin position="139"/>
        <end position="217"/>
    </location>
</feature>
<evidence type="ECO:0000313" key="19">
    <source>
        <dbReference type="Proteomes" id="UP000228886"/>
    </source>
</evidence>
<dbReference type="PANTHER" id="PTHR43096:SF48">
    <property type="entry name" value="CHAPERONE PROTEIN DNAJ"/>
    <property type="match status" value="1"/>
</dbReference>
<dbReference type="Pfam" id="PF00226">
    <property type="entry name" value="DnaJ"/>
    <property type="match status" value="1"/>
</dbReference>
<feature type="binding site" evidence="14">
    <location>
        <position position="194"/>
    </location>
    <ligand>
        <name>Zn(2+)</name>
        <dbReference type="ChEBI" id="CHEBI:29105"/>
        <label>2</label>
    </ligand>
</feature>
<evidence type="ECO:0000256" key="10">
    <source>
        <dbReference type="ARBA" id="ARBA00023186"/>
    </source>
</evidence>
<evidence type="ECO:0000256" key="1">
    <source>
        <dbReference type="ARBA" id="ARBA00004496"/>
    </source>
</evidence>
<feature type="repeat" description="CXXCXGXG motif" evidence="14">
    <location>
        <begin position="191"/>
        <end position="198"/>
    </location>
</feature>
<dbReference type="HAMAP" id="MF_01152">
    <property type="entry name" value="DnaJ"/>
    <property type="match status" value="1"/>
</dbReference>
<dbReference type="CDD" id="cd06257">
    <property type="entry name" value="DnaJ"/>
    <property type="match status" value="1"/>
</dbReference>
<evidence type="ECO:0000259" key="17">
    <source>
        <dbReference type="PROSITE" id="PS51188"/>
    </source>
</evidence>
<evidence type="ECO:0000256" key="2">
    <source>
        <dbReference type="ARBA" id="ARBA00011738"/>
    </source>
</evidence>
<sequence length="373" mass="41948">MAKRDYYEILGVPKNASIEEIKKAYRKLALKYHPDHNPGDKQAEERFKEATEAYEVLSDSKKRATYDQFGHRGFGAGFDWTQDFSRVRTDFGDLFGDLFESTFFSDFFGEGFGRREKVYQRGSDLQYSLSLSLREAATGTEKYINLSRLDKCPTCNGSGMSKGTGKRACPQCQGAGQVSYGSGFISFARTCPRCKGEGEIIISPCRNCRGSGRVRRMHKIAVKVPAGVDKGSTLRIPGKGDLGLRGSSPGDLYLLIYVEEDELFHRDGDDIICEVPITFVQATLGAEIEVPTLFGKVEMKIPPGTQSGRIFRLRGQGIPNLRGYGKGDQLLKILAEIPTNLNKEERRLLEQFRDISEERTSPEVKKFWERFKH</sequence>
<name>A0A2M7E7E2_9BACT</name>
<dbReference type="Gene3D" id="2.10.230.10">
    <property type="entry name" value="Heat shock protein DnaJ, cysteine-rich domain"/>
    <property type="match status" value="1"/>
</dbReference>
<dbReference type="FunFam" id="2.60.260.20:FF:000004">
    <property type="entry name" value="Molecular chaperone DnaJ"/>
    <property type="match status" value="1"/>
</dbReference>
<feature type="binding site" evidence="14">
    <location>
        <position position="152"/>
    </location>
    <ligand>
        <name>Zn(2+)</name>
        <dbReference type="ChEBI" id="CHEBI:29105"/>
        <label>1</label>
    </ligand>
</feature>
<dbReference type="InterPro" id="IPR001305">
    <property type="entry name" value="HSP_DnaJ_Cys-rich_dom"/>
</dbReference>
<evidence type="ECO:0000256" key="12">
    <source>
        <dbReference type="ARBA" id="ARBA00061004"/>
    </source>
</evidence>
<feature type="binding site" evidence="14">
    <location>
        <position position="169"/>
    </location>
    <ligand>
        <name>Zn(2+)</name>
        <dbReference type="ChEBI" id="CHEBI:29105"/>
        <label>2</label>
    </ligand>
</feature>
<keyword evidence="7 14" id="KW-0863">Zinc-finger</keyword>
<evidence type="ECO:0000256" key="15">
    <source>
        <dbReference type="PROSITE-ProRule" id="PRU00546"/>
    </source>
</evidence>
<evidence type="ECO:0000256" key="9">
    <source>
        <dbReference type="ARBA" id="ARBA00023016"/>
    </source>
</evidence>
<evidence type="ECO:0000256" key="7">
    <source>
        <dbReference type="ARBA" id="ARBA00022771"/>
    </source>
</evidence>
<comment type="cofactor">
    <cofactor evidence="14">
        <name>Zn(2+)</name>
        <dbReference type="ChEBI" id="CHEBI:29105"/>
    </cofactor>
    <text evidence="14">Binds 2 Zn(2+) ions per monomer.</text>
</comment>
<accession>A0A2M7E7E2</accession>
<gene>
    <name evidence="14 18" type="primary">dnaJ</name>
    <name evidence="18" type="ORF">COS11_06180</name>
</gene>
<comment type="subcellular location">
    <subcellularLocation>
        <location evidence="1 14">Cytoplasm</location>
    </subcellularLocation>
</comment>
<dbReference type="GO" id="GO:0051082">
    <property type="term" value="F:unfolded protein binding"/>
    <property type="evidence" value="ECO:0007669"/>
    <property type="project" value="UniProtKB-UniRule"/>
</dbReference>
<keyword evidence="3 14" id="KW-0963">Cytoplasm</keyword>
<dbReference type="SUPFAM" id="SSF49493">
    <property type="entry name" value="HSP40/DnaJ peptide-binding domain"/>
    <property type="match status" value="2"/>
</dbReference>
<feature type="repeat" description="CXXCXGXG motif" evidence="14">
    <location>
        <begin position="169"/>
        <end position="176"/>
    </location>
</feature>
<feature type="zinc finger region" description="CR-type" evidence="15">
    <location>
        <begin position="139"/>
        <end position="217"/>
    </location>
</feature>
<dbReference type="PRINTS" id="PR00625">
    <property type="entry name" value="JDOMAIN"/>
</dbReference>
<dbReference type="Proteomes" id="UP000228886">
    <property type="component" value="Unassembled WGS sequence"/>
</dbReference>
<dbReference type="GO" id="GO:0005524">
    <property type="term" value="F:ATP binding"/>
    <property type="evidence" value="ECO:0007669"/>
    <property type="project" value="InterPro"/>
</dbReference>
<dbReference type="InterPro" id="IPR018253">
    <property type="entry name" value="DnaJ_domain_CS"/>
</dbReference>
<evidence type="ECO:0000313" key="18">
    <source>
        <dbReference type="EMBL" id="PIV63667.1"/>
    </source>
</evidence>
<dbReference type="FunFam" id="2.10.230.10:FF:000002">
    <property type="entry name" value="Molecular chaperone DnaJ"/>
    <property type="match status" value="1"/>
</dbReference>
<dbReference type="SUPFAM" id="SSF46565">
    <property type="entry name" value="Chaperone J-domain"/>
    <property type="match status" value="1"/>
</dbReference>
<dbReference type="InterPro" id="IPR008971">
    <property type="entry name" value="HSP40/DnaJ_pept-bd"/>
</dbReference>
<dbReference type="InterPro" id="IPR002939">
    <property type="entry name" value="DnaJ_C"/>
</dbReference>
<feature type="binding site" evidence="14">
    <location>
        <position position="172"/>
    </location>
    <ligand>
        <name>Zn(2+)</name>
        <dbReference type="ChEBI" id="CHEBI:29105"/>
        <label>2</label>
    </ligand>
</feature>
<feature type="binding site" evidence="14">
    <location>
        <position position="191"/>
    </location>
    <ligand>
        <name>Zn(2+)</name>
        <dbReference type="ChEBI" id="CHEBI:29105"/>
        <label>2</label>
    </ligand>
</feature>
<dbReference type="NCBIfam" id="TIGR02349">
    <property type="entry name" value="DnaJ_bact"/>
    <property type="match status" value="1"/>
</dbReference>
<keyword evidence="9 14" id="KW-0346">Stress response</keyword>
<keyword evidence="10 14" id="KW-0143">Chaperone</keyword>
<evidence type="ECO:0000259" key="16">
    <source>
        <dbReference type="PROSITE" id="PS50076"/>
    </source>
</evidence>
<keyword evidence="5 14" id="KW-0479">Metal-binding</keyword>
<evidence type="ECO:0000256" key="8">
    <source>
        <dbReference type="ARBA" id="ARBA00022833"/>
    </source>
</evidence>
<dbReference type="GO" id="GO:0006260">
    <property type="term" value="P:DNA replication"/>
    <property type="evidence" value="ECO:0007669"/>
    <property type="project" value="UniProtKB-KW"/>
</dbReference>
<comment type="domain">
    <text evidence="14">The J domain is necessary and sufficient to stimulate DnaK ATPase activity. Zinc center 1 plays an important role in the autonomous, DnaK-independent chaperone activity of DnaJ. Zinc center 2 is essential for interaction with DnaK and for DnaJ activity.</text>
</comment>
<dbReference type="SUPFAM" id="SSF57938">
    <property type="entry name" value="DnaJ/Hsp40 cysteine-rich domain"/>
    <property type="match status" value="1"/>
</dbReference>
<dbReference type="GO" id="GO:0042026">
    <property type="term" value="P:protein refolding"/>
    <property type="evidence" value="ECO:0007669"/>
    <property type="project" value="TreeGrafter"/>
</dbReference>
<evidence type="ECO:0000256" key="13">
    <source>
        <dbReference type="ARBA" id="ARBA00067609"/>
    </source>
</evidence>
<comment type="similarity">
    <text evidence="12 14">Belongs to the DnaJ family.</text>
</comment>
<dbReference type="NCBIfam" id="NF008035">
    <property type="entry name" value="PRK10767.1"/>
    <property type="match status" value="1"/>
</dbReference>
<feature type="repeat" description="CXXCXGXG motif" evidence="14">
    <location>
        <begin position="152"/>
        <end position="159"/>
    </location>
</feature>
<dbReference type="Pfam" id="PF01556">
    <property type="entry name" value="DnaJ_C"/>
    <property type="match status" value="1"/>
</dbReference>
<dbReference type="AlphaFoldDB" id="A0A2M7E7E2"/>
<dbReference type="InterPro" id="IPR001623">
    <property type="entry name" value="DnaJ_domain"/>
</dbReference>
<feature type="binding site" evidence="14">
    <location>
        <position position="208"/>
    </location>
    <ligand>
        <name>Zn(2+)</name>
        <dbReference type="ChEBI" id="CHEBI:29105"/>
        <label>1</label>
    </ligand>
</feature>
<evidence type="ECO:0000256" key="5">
    <source>
        <dbReference type="ARBA" id="ARBA00022723"/>
    </source>
</evidence>
<dbReference type="CDD" id="cd10747">
    <property type="entry name" value="DnaJ_C"/>
    <property type="match status" value="1"/>
</dbReference>
<protein>
    <recommendedName>
        <fullName evidence="13 14">Chaperone protein DnaJ</fullName>
    </recommendedName>
</protein>
<evidence type="ECO:0000256" key="4">
    <source>
        <dbReference type="ARBA" id="ARBA00022705"/>
    </source>
</evidence>
<dbReference type="PANTHER" id="PTHR43096">
    <property type="entry name" value="DNAJ HOMOLOG 1, MITOCHONDRIAL-RELATED"/>
    <property type="match status" value="1"/>
</dbReference>
<dbReference type="PROSITE" id="PS00636">
    <property type="entry name" value="DNAJ_1"/>
    <property type="match status" value="1"/>
</dbReference>
<comment type="caution">
    <text evidence="18">The sequence shown here is derived from an EMBL/GenBank/DDBJ whole genome shotgun (WGS) entry which is preliminary data.</text>
</comment>
<dbReference type="GO" id="GO:0031072">
    <property type="term" value="F:heat shock protein binding"/>
    <property type="evidence" value="ECO:0007669"/>
    <property type="project" value="InterPro"/>
</dbReference>
<reference evidence="19" key="1">
    <citation type="submission" date="2017-09" db="EMBL/GenBank/DDBJ databases">
        <title>Depth-based differentiation of microbial function through sediment-hosted aquifers and enrichment of novel symbionts in the deep terrestrial subsurface.</title>
        <authorList>
            <person name="Probst A.J."/>
            <person name="Ladd B."/>
            <person name="Jarett J.K."/>
            <person name="Geller-Mcgrath D.E."/>
            <person name="Sieber C.M.K."/>
            <person name="Emerson J.B."/>
            <person name="Anantharaman K."/>
            <person name="Thomas B.C."/>
            <person name="Malmstrom R."/>
            <person name="Stieglmeier M."/>
            <person name="Klingl A."/>
            <person name="Woyke T."/>
            <person name="Ryan C.M."/>
            <person name="Banfield J.F."/>
        </authorList>
    </citation>
    <scope>NUCLEOTIDE SEQUENCE [LARGE SCALE GENOMIC DNA]</scope>
</reference>
<evidence type="ECO:0000256" key="3">
    <source>
        <dbReference type="ARBA" id="ARBA00022490"/>
    </source>
</evidence>
<dbReference type="Gene3D" id="2.60.260.20">
    <property type="entry name" value="Urease metallochaperone UreE, N-terminal domain"/>
    <property type="match status" value="2"/>
</dbReference>
<feature type="binding site" evidence="14">
    <location>
        <position position="205"/>
    </location>
    <ligand>
        <name>Zn(2+)</name>
        <dbReference type="ChEBI" id="CHEBI:29105"/>
        <label>1</label>
    </ligand>
</feature>
<dbReference type="InterPro" id="IPR036869">
    <property type="entry name" value="J_dom_sf"/>
</dbReference>
<dbReference type="Pfam" id="PF00684">
    <property type="entry name" value="DnaJ_CXXCXGXG"/>
    <property type="match status" value="1"/>
</dbReference>
<dbReference type="PROSITE" id="PS50076">
    <property type="entry name" value="DNAJ_2"/>
    <property type="match status" value="1"/>
</dbReference>
<evidence type="ECO:0000256" key="6">
    <source>
        <dbReference type="ARBA" id="ARBA00022737"/>
    </source>
</evidence>
<keyword evidence="4 14" id="KW-0235">DNA replication</keyword>
<dbReference type="EMBL" id="PETL01000294">
    <property type="protein sequence ID" value="PIV63667.1"/>
    <property type="molecule type" value="Genomic_DNA"/>
</dbReference>
<dbReference type="GO" id="GO:0008270">
    <property type="term" value="F:zinc ion binding"/>
    <property type="evidence" value="ECO:0007669"/>
    <property type="project" value="UniProtKB-UniRule"/>
</dbReference>
<feature type="repeat" description="CXXCXGXG motif" evidence="14">
    <location>
        <begin position="205"/>
        <end position="212"/>
    </location>
</feature>
<dbReference type="CDD" id="cd10719">
    <property type="entry name" value="DnaJ_zf"/>
    <property type="match status" value="1"/>
</dbReference>
<dbReference type="PROSITE" id="PS51188">
    <property type="entry name" value="ZF_CR"/>
    <property type="match status" value="1"/>
</dbReference>